<dbReference type="InParanoid" id="G0PHH3"/>
<sequence>MVDALCKAGELLKYEGTNGNLFSLGQVTEDVEAYLKTSDSVEQEILNSSSSDPRMVEAKACIDKIHRREIGCKLGCFEMSPTNATQLRGIANNEVGAAEVVKKVEMRMREILSEKDEKKDSKED</sequence>
<keyword evidence="2" id="KW-1185">Reference proteome</keyword>
<dbReference type="Gene3D" id="1.10.3210.10">
    <property type="entry name" value="Hypothetical protein af1432"/>
    <property type="match status" value="1"/>
</dbReference>
<dbReference type="EMBL" id="GL380481">
    <property type="protein sequence ID" value="EGT56439.1"/>
    <property type="molecule type" value="Genomic_DNA"/>
</dbReference>
<gene>
    <name evidence="1" type="ORF">CAEBREN_29803</name>
</gene>
<accession>G0PHH3</accession>
<dbReference type="Proteomes" id="UP000008068">
    <property type="component" value="Unassembled WGS sequence"/>
</dbReference>
<name>G0PHH3_CAEBE</name>
<dbReference type="OrthoDB" id="9991235at2759"/>
<reference evidence="2" key="1">
    <citation type="submission" date="2011-07" db="EMBL/GenBank/DDBJ databases">
        <authorList>
            <consortium name="Caenorhabditis brenneri Sequencing and Analysis Consortium"/>
            <person name="Wilson R.K."/>
        </authorList>
    </citation>
    <scope>NUCLEOTIDE SEQUENCE [LARGE SCALE GENOMIC DNA]</scope>
    <source>
        <strain evidence="2">PB2801</strain>
    </source>
</reference>
<evidence type="ECO:0000313" key="2">
    <source>
        <dbReference type="Proteomes" id="UP000008068"/>
    </source>
</evidence>
<dbReference type="AlphaFoldDB" id="G0PHH3"/>
<dbReference type="eggNOG" id="KOG2681">
    <property type="taxonomic scope" value="Eukaryota"/>
</dbReference>
<proteinExistence type="predicted"/>
<dbReference type="HOGENOM" id="CLU_2005915_0_0_1"/>
<organism evidence="2">
    <name type="scientific">Caenorhabditis brenneri</name>
    <name type="common">Nematode worm</name>
    <dbReference type="NCBI Taxonomy" id="135651"/>
    <lineage>
        <taxon>Eukaryota</taxon>
        <taxon>Metazoa</taxon>
        <taxon>Ecdysozoa</taxon>
        <taxon>Nematoda</taxon>
        <taxon>Chromadorea</taxon>
        <taxon>Rhabditida</taxon>
        <taxon>Rhabditina</taxon>
        <taxon>Rhabditomorpha</taxon>
        <taxon>Rhabditoidea</taxon>
        <taxon>Rhabditidae</taxon>
        <taxon>Peloderinae</taxon>
        <taxon>Caenorhabditis</taxon>
    </lineage>
</organism>
<dbReference type="STRING" id="135651.G0PHH3"/>
<evidence type="ECO:0000313" key="1">
    <source>
        <dbReference type="EMBL" id="EGT56439.1"/>
    </source>
</evidence>
<protein>
    <submittedName>
        <fullName evidence="1">Uncharacterized protein</fullName>
    </submittedName>
</protein>